<evidence type="ECO:0000313" key="1">
    <source>
        <dbReference type="EMBL" id="BCI68298.1"/>
    </source>
</evidence>
<sequence>MLENPRDHTAFAPAAQSSVDVLPITKTHRQVTLGNAGTITIQHGIDKQTVICAVPPT</sequence>
<gene>
    <name evidence="1" type="ORF">AAJCM20276_29220</name>
</gene>
<protein>
    <submittedName>
        <fullName evidence="1">Uncharacterized protein</fullName>
    </submittedName>
</protein>
<accession>A0A6S6PKD2</accession>
<reference evidence="1 2" key="1">
    <citation type="submission" date="2020-07" db="EMBL/GenBank/DDBJ databases">
        <title>Complete Genome Sequence of an acetic acid bacterium, Acetobacter aceti JCM20276.</title>
        <authorList>
            <person name="Hirose Y."/>
            <person name="Mihara H."/>
        </authorList>
    </citation>
    <scope>NUCLEOTIDE SEQUENCE [LARGE SCALE GENOMIC DNA]</scope>
    <source>
        <strain evidence="1 2">JCM20276</strain>
    </source>
</reference>
<dbReference type="Proteomes" id="UP000515220">
    <property type="component" value="Chromosome"/>
</dbReference>
<dbReference type="AlphaFoldDB" id="A0A6S6PKD2"/>
<dbReference type="EMBL" id="AP023326">
    <property type="protein sequence ID" value="BCI68298.1"/>
    <property type="molecule type" value="Genomic_DNA"/>
</dbReference>
<evidence type="ECO:0000313" key="2">
    <source>
        <dbReference type="Proteomes" id="UP000515220"/>
    </source>
</evidence>
<proteinExistence type="predicted"/>
<organism evidence="1 2">
    <name type="scientific">Acetobacter aceti</name>
    <dbReference type="NCBI Taxonomy" id="435"/>
    <lineage>
        <taxon>Bacteria</taxon>
        <taxon>Pseudomonadati</taxon>
        <taxon>Pseudomonadota</taxon>
        <taxon>Alphaproteobacteria</taxon>
        <taxon>Acetobacterales</taxon>
        <taxon>Acetobacteraceae</taxon>
        <taxon>Acetobacter</taxon>
        <taxon>Acetobacter subgen. Acetobacter</taxon>
    </lineage>
</organism>
<name>A0A6S6PKD2_ACEAC</name>